<feature type="region of interest" description="Disordered" evidence="2">
    <location>
        <begin position="1"/>
        <end position="35"/>
    </location>
</feature>
<feature type="compositionally biased region" description="Basic and acidic residues" evidence="2">
    <location>
        <begin position="1"/>
        <end position="13"/>
    </location>
</feature>
<dbReference type="AlphaFoldDB" id="A0AB39ZVT9"/>
<dbReference type="GO" id="GO:0003677">
    <property type="term" value="F:DNA binding"/>
    <property type="evidence" value="ECO:0007669"/>
    <property type="project" value="InterPro"/>
</dbReference>
<feature type="domain" description="BESS" evidence="3">
    <location>
        <begin position="98"/>
        <end position="137"/>
    </location>
</feature>
<dbReference type="InterPro" id="IPR004210">
    <property type="entry name" value="BESS_motif"/>
</dbReference>
<dbReference type="Pfam" id="PF02944">
    <property type="entry name" value="BESS"/>
    <property type="match status" value="1"/>
</dbReference>
<dbReference type="GeneID" id="108020516"/>
<dbReference type="Proteomes" id="UP001652628">
    <property type="component" value="Chromosome 3"/>
</dbReference>
<reference evidence="5" key="1">
    <citation type="submission" date="2025-08" db="UniProtKB">
        <authorList>
            <consortium name="RefSeq"/>
        </authorList>
    </citation>
    <scope>IDENTIFICATION</scope>
</reference>
<protein>
    <submittedName>
        <fullName evidence="5">Protein suppressor of variegation 3-7</fullName>
    </submittedName>
</protein>
<gene>
    <name evidence="5" type="primary">LOC108020516</name>
</gene>
<dbReference type="RefSeq" id="XP_016944340.2">
    <property type="nucleotide sequence ID" value="XM_017088851.4"/>
</dbReference>
<dbReference type="PROSITE" id="PS51031">
    <property type="entry name" value="BESS"/>
    <property type="match status" value="1"/>
</dbReference>
<sequence>MWNRADVYERETTQNEENEQEDMKHGRSSSLHTNSIYMASRRSQLPYSRPIPQNRQELLDSIGRDREVLGAYFQRLTSQREEATSSDLASPNPPALQRNSYDLFFESACISVKGLPPKLAAEAKSRISQIITEFEIRAISEMEAQQERQMQAQPRVDSAKGIVYEFRPCS</sequence>
<evidence type="ECO:0000313" key="5">
    <source>
        <dbReference type="RefSeq" id="XP_016944340.2"/>
    </source>
</evidence>
<keyword evidence="4" id="KW-1185">Reference proteome</keyword>
<name>A0AB39ZVT9_DROSZ</name>
<dbReference type="GO" id="GO:0005634">
    <property type="term" value="C:nucleus"/>
    <property type="evidence" value="ECO:0007669"/>
    <property type="project" value="UniProtKB-SubCell"/>
</dbReference>
<accession>A0AB39ZVT9</accession>
<organism evidence="4 5">
    <name type="scientific">Drosophila suzukii</name>
    <name type="common">Spotted-wing drosophila fruit fly</name>
    <dbReference type="NCBI Taxonomy" id="28584"/>
    <lineage>
        <taxon>Eukaryota</taxon>
        <taxon>Metazoa</taxon>
        <taxon>Ecdysozoa</taxon>
        <taxon>Arthropoda</taxon>
        <taxon>Hexapoda</taxon>
        <taxon>Insecta</taxon>
        <taxon>Pterygota</taxon>
        <taxon>Neoptera</taxon>
        <taxon>Endopterygota</taxon>
        <taxon>Diptera</taxon>
        <taxon>Brachycera</taxon>
        <taxon>Muscomorpha</taxon>
        <taxon>Ephydroidea</taxon>
        <taxon>Drosophilidae</taxon>
        <taxon>Drosophila</taxon>
        <taxon>Sophophora</taxon>
    </lineage>
</organism>
<proteinExistence type="predicted"/>
<evidence type="ECO:0000313" key="4">
    <source>
        <dbReference type="Proteomes" id="UP001652628"/>
    </source>
</evidence>
<keyword evidence="1" id="KW-0539">Nucleus</keyword>
<evidence type="ECO:0000259" key="3">
    <source>
        <dbReference type="PROSITE" id="PS51031"/>
    </source>
</evidence>
<evidence type="ECO:0000256" key="1">
    <source>
        <dbReference type="PROSITE-ProRule" id="PRU00371"/>
    </source>
</evidence>
<evidence type="ECO:0000256" key="2">
    <source>
        <dbReference type="SAM" id="MobiDB-lite"/>
    </source>
</evidence>
<comment type="subcellular location">
    <subcellularLocation>
        <location evidence="1">Nucleus</location>
    </subcellularLocation>
</comment>